<accession>A0ABP7MPE0</accession>
<evidence type="ECO:0000313" key="1">
    <source>
        <dbReference type="EMBL" id="GAA3925836.1"/>
    </source>
</evidence>
<evidence type="ECO:0008006" key="3">
    <source>
        <dbReference type="Google" id="ProtNLM"/>
    </source>
</evidence>
<name>A0ABP7MPE0_9BACT</name>
<protein>
    <recommendedName>
        <fullName evidence="3">Cupin</fullName>
    </recommendedName>
</protein>
<dbReference type="EMBL" id="BAABDH010000016">
    <property type="protein sequence ID" value="GAA3925836.1"/>
    <property type="molecule type" value="Genomic_DNA"/>
</dbReference>
<reference evidence="2" key="1">
    <citation type="journal article" date="2019" name="Int. J. Syst. Evol. Microbiol.">
        <title>The Global Catalogue of Microorganisms (GCM) 10K type strain sequencing project: providing services to taxonomists for standard genome sequencing and annotation.</title>
        <authorList>
            <consortium name="The Broad Institute Genomics Platform"/>
            <consortium name="The Broad Institute Genome Sequencing Center for Infectious Disease"/>
            <person name="Wu L."/>
            <person name="Ma J."/>
        </authorList>
    </citation>
    <scope>NUCLEOTIDE SEQUENCE [LARGE SCALE GENOMIC DNA]</scope>
    <source>
        <strain evidence="2">JCM 17214</strain>
    </source>
</reference>
<dbReference type="Proteomes" id="UP001499909">
    <property type="component" value="Unassembled WGS sequence"/>
</dbReference>
<sequence>MIHFISSTTMSQNNPLLAPMKGTEHREVGGVQIDMMRTGDARVKRVVYPVGFRWSKNMRPVVGTTLCMHAHVGFLAQGQINIQYADGETVEFVAPQVVAIAPGHEGWVVGDTPAVLIEFDFEGETVQRMGLAPR</sequence>
<evidence type="ECO:0000313" key="2">
    <source>
        <dbReference type="Proteomes" id="UP001499909"/>
    </source>
</evidence>
<comment type="caution">
    <text evidence="1">The sequence shown here is derived from an EMBL/GenBank/DDBJ whole genome shotgun (WGS) entry which is preliminary data.</text>
</comment>
<proteinExistence type="predicted"/>
<keyword evidence="2" id="KW-1185">Reference proteome</keyword>
<organism evidence="1 2">
    <name type="scientific">Hymenobacter algoricola</name>
    <dbReference type="NCBI Taxonomy" id="486267"/>
    <lineage>
        <taxon>Bacteria</taxon>
        <taxon>Pseudomonadati</taxon>
        <taxon>Bacteroidota</taxon>
        <taxon>Cytophagia</taxon>
        <taxon>Cytophagales</taxon>
        <taxon>Hymenobacteraceae</taxon>
        <taxon>Hymenobacter</taxon>
    </lineage>
</organism>
<gene>
    <name evidence="1" type="ORF">GCM10022406_09740</name>
</gene>